<accession>A0ABQ7JE83</accession>
<dbReference type="InterPro" id="IPR029063">
    <property type="entry name" value="SAM-dependent_MTases_sf"/>
</dbReference>
<keyword evidence="1 4" id="KW-0489">Methyltransferase</keyword>
<evidence type="ECO:0000259" key="3">
    <source>
        <dbReference type="Pfam" id="PF08241"/>
    </source>
</evidence>
<evidence type="ECO:0000256" key="1">
    <source>
        <dbReference type="ARBA" id="ARBA00022603"/>
    </source>
</evidence>
<gene>
    <name evidence="4" type="ORF">IE077_004006</name>
</gene>
<feature type="domain" description="Methyltransferase type 11" evidence="3">
    <location>
        <begin position="21"/>
        <end position="112"/>
    </location>
</feature>
<keyword evidence="5" id="KW-1185">Reference proteome</keyword>
<dbReference type="InterPro" id="IPR051422">
    <property type="entry name" value="AlkB_tRNA_MeTrf/Diox"/>
</dbReference>
<dbReference type="CDD" id="cd02440">
    <property type="entry name" value="AdoMet_MTases"/>
    <property type="match status" value="1"/>
</dbReference>
<name>A0ABQ7JE83_9APIC</name>
<reference evidence="4 5" key="1">
    <citation type="journal article" date="2020" name="bioRxiv">
        <title>Metabolic contributions of an alphaproteobacterial endosymbiont in the apicomplexan Cardiosporidium cionae.</title>
        <authorList>
            <person name="Hunter E.S."/>
            <person name="Paight C.J."/>
            <person name="Lane C.E."/>
        </authorList>
    </citation>
    <scope>NUCLEOTIDE SEQUENCE [LARGE SCALE GENOMIC DNA]</scope>
    <source>
        <strain evidence="4">ESH_2018</strain>
    </source>
</reference>
<dbReference type="PANTHER" id="PTHR13069:SF21">
    <property type="entry name" value="ALKYLATED DNA REPAIR PROTEIN ALKB HOMOLOG 8"/>
    <property type="match status" value="1"/>
</dbReference>
<dbReference type="GO" id="GO:0008168">
    <property type="term" value="F:methyltransferase activity"/>
    <property type="evidence" value="ECO:0007669"/>
    <property type="project" value="UniProtKB-KW"/>
</dbReference>
<dbReference type="SUPFAM" id="SSF53335">
    <property type="entry name" value="S-adenosyl-L-methionine-dependent methyltransferases"/>
    <property type="match status" value="1"/>
</dbReference>
<protein>
    <submittedName>
        <fullName evidence="4">Methyltransferase domain-containing protein</fullName>
    </submittedName>
</protein>
<dbReference type="EMBL" id="JADAQX010000064">
    <property type="protein sequence ID" value="KAF8822320.1"/>
    <property type="molecule type" value="Genomic_DNA"/>
</dbReference>
<dbReference type="InterPro" id="IPR013216">
    <property type="entry name" value="Methyltransf_11"/>
</dbReference>
<dbReference type="Proteomes" id="UP000823046">
    <property type="component" value="Unassembled WGS sequence"/>
</dbReference>
<sequence>YKPWPNVVKFLSQFPKGSLVLDCGCGNGKYLNCLPSTLQFIGFDRSYPLLRLSKEKGATEVLQADCETLVFRDGIMDGCISVAVIHHLITVESRAAAIKEMVRCTKIHGEILVSVWAFEQEKGTIGARQFDSQDVLVPWKLQKSHCAALDEKDTNFSSDVNAKLEDTSLPTQQPVCAAAESSDLIMLKRYYHVFKRDELYNLCASIKNIQVVDLYLHANNWIIILKKIEATAKKA</sequence>
<keyword evidence="2" id="KW-0808">Transferase</keyword>
<comment type="caution">
    <text evidence="4">The sequence shown here is derived from an EMBL/GenBank/DDBJ whole genome shotgun (WGS) entry which is preliminary data.</text>
</comment>
<dbReference type="GO" id="GO:0032259">
    <property type="term" value="P:methylation"/>
    <property type="evidence" value="ECO:0007669"/>
    <property type="project" value="UniProtKB-KW"/>
</dbReference>
<dbReference type="Pfam" id="PF08241">
    <property type="entry name" value="Methyltransf_11"/>
    <property type="match status" value="1"/>
</dbReference>
<evidence type="ECO:0000313" key="5">
    <source>
        <dbReference type="Proteomes" id="UP000823046"/>
    </source>
</evidence>
<evidence type="ECO:0000256" key="2">
    <source>
        <dbReference type="ARBA" id="ARBA00022679"/>
    </source>
</evidence>
<dbReference type="Gene3D" id="3.40.50.150">
    <property type="entry name" value="Vaccinia Virus protein VP39"/>
    <property type="match status" value="1"/>
</dbReference>
<evidence type="ECO:0000313" key="4">
    <source>
        <dbReference type="EMBL" id="KAF8822320.1"/>
    </source>
</evidence>
<proteinExistence type="predicted"/>
<feature type="non-terminal residue" evidence="4">
    <location>
        <position position="1"/>
    </location>
</feature>
<organism evidence="4 5">
    <name type="scientific">Cardiosporidium cionae</name>
    <dbReference type="NCBI Taxonomy" id="476202"/>
    <lineage>
        <taxon>Eukaryota</taxon>
        <taxon>Sar</taxon>
        <taxon>Alveolata</taxon>
        <taxon>Apicomplexa</taxon>
        <taxon>Aconoidasida</taxon>
        <taxon>Nephromycida</taxon>
        <taxon>Cardiosporidium</taxon>
    </lineage>
</organism>
<dbReference type="PANTHER" id="PTHR13069">
    <property type="entry name" value="ALKYLATED DNA REPAIR PROTEIN ALKB HOMOLOG 8"/>
    <property type="match status" value="1"/>
</dbReference>